<gene>
    <name evidence="2" type="ORF">A3H55_02935</name>
</gene>
<dbReference type="EMBL" id="MFMZ01000010">
    <property type="protein sequence ID" value="OGG91457.1"/>
    <property type="molecule type" value="Genomic_DNA"/>
</dbReference>
<feature type="transmembrane region" description="Helical" evidence="1">
    <location>
        <begin position="130"/>
        <end position="149"/>
    </location>
</feature>
<evidence type="ECO:0008006" key="4">
    <source>
        <dbReference type="Google" id="ProtNLM"/>
    </source>
</evidence>
<keyword evidence="1" id="KW-0472">Membrane</keyword>
<organism evidence="2 3">
    <name type="scientific">Candidatus Kuenenbacteria bacterium RIFCSPLOWO2_02_FULL_42_16</name>
    <dbReference type="NCBI Taxonomy" id="1798564"/>
    <lineage>
        <taxon>Bacteria</taxon>
        <taxon>Candidatus Kueneniibacteriota</taxon>
    </lineage>
</organism>
<evidence type="ECO:0000313" key="3">
    <source>
        <dbReference type="Proteomes" id="UP000177998"/>
    </source>
</evidence>
<sequence>MRIPIVQIKSVNFGVLGVLTGLSLILNILALRLPVLGLILSVFWLAWFVAAIKQWLKLKYKNLGITTTSLTVLSFFIIFGSILFYALNLGTTQIILFIMTMTLLGLIGSGKTADDQKINFTYFTSIKQKIYLIFYLLFYFTAWFVLFIYRTAAPIRAPWETLPKIFFVIYFILTLILLIFNAGEESERTEKKFPIINLGLIVSYFLLTLMIAIVVYKIGYGFDPFVHRAAEKSLFELGYLWPKPFYYIGQYSLVVLLSKISGAPLAIIDKLLVPLLAALLIPLVAYAEFKKFFGNKKTLLVAACLILLFATPLFFYTVPQSLANLLLLILVFLNFSCLIKKEKIPSWQWLTLAAIFFIHPLSAVPGLIWFIFWYGNSLSARLKKIIKPLILLFAAVALPIFFSLLAKISADFSLSFNVKNLINFLESLKENILNYLPFYSPYHLVYLFHHNSLLLEILFFGAGLFYLIKKGEEKLAGNYLLLITALVIDLLLVGCINFGAVIDYEQLEFAKRFLQIITILALPIILSGIYFVLKKILCLRYGQAIIILFGSLVLTFSLYLSYPRDDAMEKGRGFAVSENDIAAVQWIGQNAGDIEYIVLANQSVSAASLQEFGFKKYYKSQCQMSNVKCQMLFYYPIPTSSPLYEIYLEMIYNGLNLEKIEKARQLTGVKTVYFVINDYWLDAKKRIAEASELAGEIQNFNGRVWAFKFE</sequence>
<protein>
    <recommendedName>
        <fullName evidence="4">Glycosyltransferase RgtA/B/C/D-like domain-containing protein</fullName>
    </recommendedName>
</protein>
<feature type="transmembrane region" description="Helical" evidence="1">
    <location>
        <begin position="93"/>
        <end position="110"/>
    </location>
</feature>
<evidence type="ECO:0000313" key="2">
    <source>
        <dbReference type="EMBL" id="OGG91457.1"/>
    </source>
</evidence>
<feature type="transmembrane region" description="Helical" evidence="1">
    <location>
        <begin position="161"/>
        <end position="183"/>
    </location>
</feature>
<feature type="transmembrane region" description="Helical" evidence="1">
    <location>
        <begin position="479"/>
        <end position="501"/>
    </location>
</feature>
<evidence type="ECO:0000256" key="1">
    <source>
        <dbReference type="SAM" id="Phobius"/>
    </source>
</evidence>
<dbReference type="Proteomes" id="UP000177998">
    <property type="component" value="Unassembled WGS sequence"/>
</dbReference>
<feature type="transmembrane region" description="Helical" evidence="1">
    <location>
        <begin position="12"/>
        <end position="30"/>
    </location>
</feature>
<feature type="transmembrane region" description="Helical" evidence="1">
    <location>
        <begin position="195"/>
        <end position="216"/>
    </location>
</feature>
<reference evidence="2 3" key="1">
    <citation type="journal article" date="2016" name="Nat. Commun.">
        <title>Thousands of microbial genomes shed light on interconnected biogeochemical processes in an aquifer system.</title>
        <authorList>
            <person name="Anantharaman K."/>
            <person name="Brown C.T."/>
            <person name="Hug L.A."/>
            <person name="Sharon I."/>
            <person name="Castelle C.J."/>
            <person name="Probst A.J."/>
            <person name="Thomas B.C."/>
            <person name="Singh A."/>
            <person name="Wilkins M.J."/>
            <person name="Karaoz U."/>
            <person name="Brodie E.L."/>
            <person name="Williams K.H."/>
            <person name="Hubbard S.S."/>
            <person name="Banfield J.F."/>
        </authorList>
    </citation>
    <scope>NUCLEOTIDE SEQUENCE [LARGE SCALE GENOMIC DNA]</scope>
</reference>
<proteinExistence type="predicted"/>
<keyword evidence="1" id="KW-0812">Transmembrane</keyword>
<feature type="transmembrane region" description="Helical" evidence="1">
    <location>
        <begin position="513"/>
        <end position="533"/>
    </location>
</feature>
<feature type="transmembrane region" description="Helical" evidence="1">
    <location>
        <begin position="265"/>
        <end position="286"/>
    </location>
</feature>
<comment type="caution">
    <text evidence="2">The sequence shown here is derived from an EMBL/GenBank/DDBJ whole genome shotgun (WGS) entry which is preliminary data.</text>
</comment>
<name>A0A1F6G033_9BACT</name>
<dbReference type="AlphaFoldDB" id="A0A1F6G033"/>
<accession>A0A1F6G033</accession>
<feature type="transmembrane region" description="Helical" evidence="1">
    <location>
        <begin position="63"/>
        <end position="87"/>
    </location>
</feature>
<feature type="transmembrane region" description="Helical" evidence="1">
    <location>
        <begin position="385"/>
        <end position="406"/>
    </location>
</feature>
<keyword evidence="1" id="KW-1133">Transmembrane helix</keyword>
<feature type="transmembrane region" description="Helical" evidence="1">
    <location>
        <begin position="298"/>
        <end position="316"/>
    </location>
</feature>
<feature type="transmembrane region" description="Helical" evidence="1">
    <location>
        <begin position="36"/>
        <end position="56"/>
    </location>
</feature>
<feature type="transmembrane region" description="Helical" evidence="1">
    <location>
        <begin position="539"/>
        <end position="562"/>
    </location>
</feature>
<feature type="transmembrane region" description="Helical" evidence="1">
    <location>
        <begin position="444"/>
        <end position="467"/>
    </location>
</feature>
<feature type="transmembrane region" description="Helical" evidence="1">
    <location>
        <begin position="351"/>
        <end position="373"/>
    </location>
</feature>